<dbReference type="EMBL" id="CAJVCH010568317">
    <property type="protein sequence ID" value="CAG7833061.1"/>
    <property type="molecule type" value="Genomic_DNA"/>
</dbReference>
<evidence type="ECO:0000313" key="2">
    <source>
        <dbReference type="EMBL" id="CAG7833061.1"/>
    </source>
</evidence>
<reference evidence="2" key="1">
    <citation type="submission" date="2021-06" db="EMBL/GenBank/DDBJ databases">
        <authorList>
            <person name="Hodson N. C."/>
            <person name="Mongue J. A."/>
            <person name="Jaron S. K."/>
        </authorList>
    </citation>
    <scope>NUCLEOTIDE SEQUENCE</scope>
</reference>
<proteinExistence type="predicted"/>
<feature type="signal peptide" evidence="1">
    <location>
        <begin position="1"/>
        <end position="16"/>
    </location>
</feature>
<comment type="caution">
    <text evidence="2">The sequence shown here is derived from an EMBL/GenBank/DDBJ whole genome shotgun (WGS) entry which is preliminary data.</text>
</comment>
<evidence type="ECO:0000256" key="1">
    <source>
        <dbReference type="SAM" id="SignalP"/>
    </source>
</evidence>
<protein>
    <submittedName>
        <fullName evidence="2">Uncharacterized protein</fullName>
    </submittedName>
</protein>
<sequence>MFKIVALLALVAVATAAPGLVAGVLPASTGPLTYAVAAPVAVAHAPVALAAPATIAVAHSAPVAIPAPVAYSTGVKVVHTYEPVEQHGYKIAY</sequence>
<dbReference type="AlphaFoldDB" id="A0A8J2M562"/>
<dbReference type="Proteomes" id="UP000708208">
    <property type="component" value="Unassembled WGS sequence"/>
</dbReference>
<gene>
    <name evidence="2" type="ORF">AFUS01_LOCUS42710</name>
</gene>
<keyword evidence="3" id="KW-1185">Reference proteome</keyword>
<organism evidence="2 3">
    <name type="scientific">Allacma fusca</name>
    <dbReference type="NCBI Taxonomy" id="39272"/>
    <lineage>
        <taxon>Eukaryota</taxon>
        <taxon>Metazoa</taxon>
        <taxon>Ecdysozoa</taxon>
        <taxon>Arthropoda</taxon>
        <taxon>Hexapoda</taxon>
        <taxon>Collembola</taxon>
        <taxon>Symphypleona</taxon>
        <taxon>Sminthuridae</taxon>
        <taxon>Allacma</taxon>
    </lineage>
</organism>
<dbReference type="OrthoDB" id="8300585at2759"/>
<accession>A0A8J2M562</accession>
<name>A0A8J2M562_9HEXA</name>
<keyword evidence="1" id="KW-0732">Signal</keyword>
<feature type="chain" id="PRO_5035240312" evidence="1">
    <location>
        <begin position="17"/>
        <end position="93"/>
    </location>
</feature>
<evidence type="ECO:0000313" key="3">
    <source>
        <dbReference type="Proteomes" id="UP000708208"/>
    </source>
</evidence>